<dbReference type="GO" id="GO:0004523">
    <property type="term" value="F:RNA-DNA hybrid ribonuclease activity"/>
    <property type="evidence" value="ECO:0007669"/>
    <property type="project" value="InterPro"/>
</dbReference>
<evidence type="ECO:0000259" key="1">
    <source>
        <dbReference type="PROSITE" id="PS50879"/>
    </source>
</evidence>
<feature type="domain" description="RNase H type-1" evidence="1">
    <location>
        <begin position="527"/>
        <end position="578"/>
    </location>
</feature>
<dbReference type="AlphaFoldDB" id="A0A699GUX8"/>
<dbReference type="Gene3D" id="3.30.420.10">
    <property type="entry name" value="Ribonuclease H-like superfamily/Ribonuclease H"/>
    <property type="match status" value="1"/>
</dbReference>
<dbReference type="PANTHER" id="PTHR48475:SF1">
    <property type="entry name" value="RNASE H TYPE-1 DOMAIN-CONTAINING PROTEIN"/>
    <property type="match status" value="1"/>
</dbReference>
<comment type="caution">
    <text evidence="2">The sequence shown here is derived from an EMBL/GenBank/DDBJ whole genome shotgun (WGS) entry which is preliminary data.</text>
</comment>
<dbReference type="GO" id="GO:0003676">
    <property type="term" value="F:nucleic acid binding"/>
    <property type="evidence" value="ECO:0007669"/>
    <property type="project" value="InterPro"/>
</dbReference>
<dbReference type="EMBL" id="BKCJ010057745">
    <property type="protein sequence ID" value="GEW42305.1"/>
    <property type="molecule type" value="Genomic_DNA"/>
</dbReference>
<gene>
    <name evidence="2" type="ORF">Tci_214281</name>
</gene>
<dbReference type="PROSITE" id="PS50879">
    <property type="entry name" value="RNASE_H_1"/>
    <property type="match status" value="1"/>
</dbReference>
<evidence type="ECO:0000313" key="2">
    <source>
        <dbReference type="EMBL" id="GEW42305.1"/>
    </source>
</evidence>
<name>A0A699GUX8_TANCI</name>
<accession>A0A699GUX8</accession>
<sequence>MTPPPGFLTLTPIAGPNELPPITTSAFTAMIPKNTPLTHRASTSTNLNPMISPAFVENISVRSMMKKGKWNRGLETGRVERNFKGTRPSKFIAEAIKSQGMSLLSLLAANLGSENGQPLQSSLTSVYGGPQPSTNTGWNLPPNGTHLLHNAQPFLPSNLHPPNRLYTTLSREKAKVLKPSLLEFLSTTLPTTYKGLMEKTYTWIKAREVATNGAPNNRKESFDRLLSNLSKSPREHLAIEKVAKTFKQPPRLPRNKWSRDKTKYCHFHKDHGHDTNQCWELRHQIKEAVKSRQLAHLVKGIQKGKVKVLNTQLGRTAMQQMGIVVSTIHGAIKFHTRRRIGIVFLTRDSYKTGEEQEKLKETSHEGTKDIFSCIDIKERILINDKYLEQTIVKGKHLPTSTKMKIRDFLRANVFVWTLAYMTRIPRTMMNVPCTSEESISVMLLAERGKKQVLVYFVTQTLHGAGLEYPELEKLILALLYTARRLEDTSKGCNSIKGHILADFLDEKPFVKDRRMKIKETKGKEPRPENTWKLFIDGASSSDGSGAGLMLVNPEGKEYTYALRFEFKTTNNEAEYKAL</sequence>
<protein>
    <submittedName>
        <fullName evidence="2">Putative ribonuclease H-like domain-containing protein</fullName>
    </submittedName>
</protein>
<dbReference type="InterPro" id="IPR012337">
    <property type="entry name" value="RNaseH-like_sf"/>
</dbReference>
<organism evidence="2">
    <name type="scientific">Tanacetum cinerariifolium</name>
    <name type="common">Dalmatian daisy</name>
    <name type="synonym">Chrysanthemum cinerariifolium</name>
    <dbReference type="NCBI Taxonomy" id="118510"/>
    <lineage>
        <taxon>Eukaryota</taxon>
        <taxon>Viridiplantae</taxon>
        <taxon>Streptophyta</taxon>
        <taxon>Embryophyta</taxon>
        <taxon>Tracheophyta</taxon>
        <taxon>Spermatophyta</taxon>
        <taxon>Magnoliopsida</taxon>
        <taxon>eudicotyledons</taxon>
        <taxon>Gunneridae</taxon>
        <taxon>Pentapetalae</taxon>
        <taxon>asterids</taxon>
        <taxon>campanulids</taxon>
        <taxon>Asterales</taxon>
        <taxon>Asteraceae</taxon>
        <taxon>Asteroideae</taxon>
        <taxon>Anthemideae</taxon>
        <taxon>Anthemidinae</taxon>
        <taxon>Tanacetum</taxon>
    </lineage>
</organism>
<dbReference type="PANTHER" id="PTHR48475">
    <property type="entry name" value="RIBONUCLEASE H"/>
    <property type="match status" value="1"/>
</dbReference>
<proteinExistence type="predicted"/>
<dbReference type="InterPro" id="IPR036397">
    <property type="entry name" value="RNaseH_sf"/>
</dbReference>
<dbReference type="InterPro" id="IPR002156">
    <property type="entry name" value="RNaseH_domain"/>
</dbReference>
<dbReference type="SUPFAM" id="SSF53098">
    <property type="entry name" value="Ribonuclease H-like"/>
    <property type="match status" value="1"/>
</dbReference>
<reference evidence="2" key="1">
    <citation type="journal article" date="2019" name="Sci. Rep.">
        <title>Draft genome of Tanacetum cinerariifolium, the natural source of mosquito coil.</title>
        <authorList>
            <person name="Yamashiro T."/>
            <person name="Shiraishi A."/>
            <person name="Satake H."/>
            <person name="Nakayama K."/>
        </authorList>
    </citation>
    <scope>NUCLEOTIDE SEQUENCE</scope>
</reference>